<proteinExistence type="predicted"/>
<evidence type="ECO:0000313" key="2">
    <source>
        <dbReference type="Proteomes" id="UP001239111"/>
    </source>
</evidence>
<evidence type="ECO:0000313" key="1">
    <source>
        <dbReference type="EMBL" id="KAJ8679151.1"/>
    </source>
</evidence>
<protein>
    <submittedName>
        <fullName evidence="1">Uncharacterized protein</fullName>
    </submittedName>
</protein>
<keyword evidence="2" id="KW-1185">Reference proteome</keyword>
<organism evidence="1 2">
    <name type="scientific">Eretmocerus hayati</name>
    <dbReference type="NCBI Taxonomy" id="131215"/>
    <lineage>
        <taxon>Eukaryota</taxon>
        <taxon>Metazoa</taxon>
        <taxon>Ecdysozoa</taxon>
        <taxon>Arthropoda</taxon>
        <taxon>Hexapoda</taxon>
        <taxon>Insecta</taxon>
        <taxon>Pterygota</taxon>
        <taxon>Neoptera</taxon>
        <taxon>Endopterygota</taxon>
        <taxon>Hymenoptera</taxon>
        <taxon>Apocrita</taxon>
        <taxon>Proctotrupomorpha</taxon>
        <taxon>Chalcidoidea</taxon>
        <taxon>Aphelinidae</taxon>
        <taxon>Aphelininae</taxon>
        <taxon>Eretmocerus</taxon>
    </lineage>
</organism>
<sequence length="224" mass="25838">MDEMDQAAQDYSVGYSQFLEILAQANSTKPPNKKGCVTLQQREMMLDFICENPELITHSSTKDSEIELWAALKDRLNAVGPAKSVESWKKFWRDWKSIFAKNPESTWTAIDQRLNKFLRQIGGDMSPPIHRNKSTLTLRQLDDRINLIEDEKQNLNFEIDQMDYEIIAHKNSINDLKKKIEEKKKTCRSLQAKKVNLHKKRMNILQTNANGSLGSVNQIQTATD</sequence>
<comment type="caution">
    <text evidence="1">The sequence shown here is derived from an EMBL/GenBank/DDBJ whole genome shotgun (WGS) entry which is preliminary data.</text>
</comment>
<reference evidence="1" key="1">
    <citation type="submission" date="2023-04" db="EMBL/GenBank/DDBJ databases">
        <title>A chromosome-level genome assembly of the parasitoid wasp Eretmocerus hayati.</title>
        <authorList>
            <person name="Zhong Y."/>
            <person name="Liu S."/>
            <person name="Liu Y."/>
        </authorList>
    </citation>
    <scope>NUCLEOTIDE SEQUENCE</scope>
    <source>
        <strain evidence="1">ZJU_SS_LIU_2023</strain>
    </source>
</reference>
<accession>A0ACC2P8G6</accession>
<dbReference type="EMBL" id="CM056742">
    <property type="protein sequence ID" value="KAJ8679151.1"/>
    <property type="molecule type" value="Genomic_DNA"/>
</dbReference>
<dbReference type="Proteomes" id="UP001239111">
    <property type="component" value="Chromosome 2"/>
</dbReference>
<name>A0ACC2P8G6_9HYME</name>
<gene>
    <name evidence="1" type="ORF">QAD02_014938</name>
</gene>